<evidence type="ECO:0000313" key="11">
    <source>
        <dbReference type="Proteomes" id="UP001295794"/>
    </source>
</evidence>
<comment type="subunit">
    <text evidence="8">Component of the ribosomal small subunit (SSU) processome.</text>
</comment>
<dbReference type="GO" id="GO:0000462">
    <property type="term" value="P:maturation of SSU-rRNA from tricistronic rRNA transcript (SSU-rRNA, 5.8S rRNA, LSU-rRNA)"/>
    <property type="evidence" value="ECO:0007669"/>
    <property type="project" value="TreeGrafter"/>
</dbReference>
<name>A0AAD2Q170_9AGAR</name>
<evidence type="ECO:0000256" key="2">
    <source>
        <dbReference type="ARBA" id="ARBA00010559"/>
    </source>
</evidence>
<gene>
    <name evidence="10" type="ORF">MYCIT1_LOCUS5127</name>
</gene>
<sequence length="1848" mass="201773">QNFATATPMVLSSLAAQLAKGASLNASLLVERTKRKPTESYLFTGRDADQHDLDSIYAVGTNAFLQLCTLNDVFREFEEPLFSDSSRQTDRTLLPMSQTAELDAVIARFLPLLGPYLIEAPTGRALEWLVRRFRIHEFNVESILELFLPYHESPHFAKMLSILHIKPNSTWIFLLPFKAAAQNIQRPALVTEMLKNADATHFVVNLLPSALKGGYSHHTLLAFNAATVHDYLKRAKSLDEGTLALLLSAFLEPLSSKFEAPRDAVLGSYILIAALTQVCQLTATALKTTIGAMAGCAKRVSTRQFVNTLVAVCEAQEQLDSFTDGTAKNVLRLPNIAQELRIAEKYAGAESLYAPLLTSACKHIEDEALPPFLEYIIGSPTALVGVIKHLTAVLLRAAVSEDDILATNNTLLGSILPKIKQIHPECFEQVVAELSTAQPDLQATLNEFVVSLAISGPLARLATSEGTSVVASMNSDEHARAAGVKELLKSARQNLTESVRDALIARVQDTSVIVLTALYSDPVSLLPIFLHEPKRYIDGLSLSFGSGQKIRRHILRLHLGFLATHFCAKATSESKEDVFHQIIFPFLLFSKTRQHTAELVWEVISQNPAIRHELLIGCVTNMDGDDSDKMAHINDSTRRRIAENILNSDRYATHLSALVRKAHDADPNVRVLALLIMRALLEQLSGERLLDAASQAFEAVNLQQLPDVDASLLGSQGLIQYLSQAVIGKMVVHKLTSKTTTSWLQISILAVVASVPKQAGRVPDWFGPSDPHVQLQRSVYRIANSTAATPLLSIGLLSELFATLKDDSLAFLSGLWTMAENNNESWICLLALRHAAAFLQAHSEESDAVDFQTILPALVVCLSSKTRPVREAASECIALLQRMANEAKFSAVYAFDAIYGTTEASLQYVSAAELGRYLNALTDHREHIALDFHSIKVLHAQHLTRAKSDARKDAEYKQHILCYLLSHVVAVPLTSMRVVLLEVLQNVSDASKSTVLTPLISAASHGSLEERLASLVIASFDTSTVSILNDVKNKTWTDVFVPLLEYCFKSASPSSCRQVLLGNLEKLVSQLTLERKVALCEVVLTAGVKDADMYLSAKTLVATALSDIAVSMHLLGNIRPDASSSPRASKRAKLSEVPDDSFARLSLLAEVLADMALPGSLDLVSRLLETLHHVVQSNAPADVDVSYIEQSLMSAIERSAEKIATLSSSIHLDILVELIRVADNPQTSNQALLLMATLARLAPESALQNVMPVFTFMGSNVFHRDDSYSFKVVQKTIDSIVPVMVASLKKSQPSRLELYIAARDFVRVFTDASNHIPRHRRTHFFGHLTSVLGVSDFLPPLCMLLVEKLGARVIRQNHDELQNTLALPISVIHRQPVELQIFVLTEMLRESQRLLARAADPENLEPCLLDTSPDDNQLQPTASTFNRRAQALVVFVGSAIKSCPPAEAAAPDGGSISDLVSLLIALATTRTDSDVAQAARSALHKSLASMSAVDFVASIVRILLSSDAQVQAGGLDLLAERLPTIADSTRAKISAHINAIVVETQKLLVLHPDGKMAGSCYRALKAIGGTLHSGEEGALTAAVPAVLAAIKARRMTKEAMGVLVPLSTKLGPRIIPFFREVVSQCTALLHEAVIPEALAVLHGLLTSIPSFWGVSELTQVAQLYVDSPSAALAPLMKALAKRAPTAVLISALESMWARVKDSPQSLVGYFDLLKRCLRGGLRPAVQDNVRGLFKVFLDAFSISKHQSDAETEVTEAFIELVVKLNEASFRPLFRKMYDWAFVEGENVARKITFCSVYSALLDYFKGLMNPYMALLVQPFVDTLEAGADPELWKAVLDVMVKSLNSDDG</sequence>
<feature type="non-terminal residue" evidence="10">
    <location>
        <position position="1848"/>
    </location>
</feature>
<keyword evidence="6 8" id="KW-0539">Nucleus</keyword>
<comment type="function">
    <text evidence="8">Involved in nucleolar processing of pre-18S ribosomal RNA.</text>
</comment>
<keyword evidence="4 8" id="KW-0690">Ribosome biogenesis</keyword>
<evidence type="ECO:0000256" key="7">
    <source>
        <dbReference type="ARBA" id="ARBA00023274"/>
    </source>
</evidence>
<dbReference type="InterPro" id="IPR011989">
    <property type="entry name" value="ARM-like"/>
</dbReference>
<evidence type="ECO:0000259" key="9">
    <source>
        <dbReference type="SMART" id="SM01036"/>
    </source>
</evidence>
<evidence type="ECO:0000256" key="6">
    <source>
        <dbReference type="ARBA" id="ARBA00023242"/>
    </source>
</evidence>
<dbReference type="Proteomes" id="UP001295794">
    <property type="component" value="Unassembled WGS sequence"/>
</dbReference>
<dbReference type="PANTHER" id="PTHR13457">
    <property type="entry name" value="BAP28"/>
    <property type="match status" value="1"/>
</dbReference>
<keyword evidence="5 8" id="KW-0698">rRNA processing</keyword>
<evidence type="ECO:0000256" key="8">
    <source>
        <dbReference type="RuleBase" id="RU367065"/>
    </source>
</evidence>
<dbReference type="Pfam" id="PF23243">
    <property type="entry name" value="HEAT_HEATR1"/>
    <property type="match status" value="1"/>
</dbReference>
<dbReference type="InterPro" id="IPR040191">
    <property type="entry name" value="UTP10"/>
</dbReference>
<dbReference type="InterPro" id="IPR016024">
    <property type="entry name" value="ARM-type_fold"/>
</dbReference>
<accession>A0AAD2Q170</accession>
<dbReference type="InterPro" id="IPR056473">
    <property type="entry name" value="HEAT_Utp10/HEAT1"/>
</dbReference>
<evidence type="ECO:0000256" key="4">
    <source>
        <dbReference type="ARBA" id="ARBA00022517"/>
    </source>
</evidence>
<evidence type="ECO:0000313" key="10">
    <source>
        <dbReference type="EMBL" id="CAK5264716.1"/>
    </source>
</evidence>
<dbReference type="GO" id="GO:0030686">
    <property type="term" value="C:90S preribosome"/>
    <property type="evidence" value="ECO:0007669"/>
    <property type="project" value="TreeGrafter"/>
</dbReference>
<dbReference type="GO" id="GO:0030515">
    <property type="term" value="F:snoRNA binding"/>
    <property type="evidence" value="ECO:0007669"/>
    <property type="project" value="TreeGrafter"/>
</dbReference>
<evidence type="ECO:0000256" key="3">
    <source>
        <dbReference type="ARBA" id="ARBA00015399"/>
    </source>
</evidence>
<evidence type="ECO:0000256" key="1">
    <source>
        <dbReference type="ARBA" id="ARBA00004604"/>
    </source>
</evidence>
<reference evidence="10" key="1">
    <citation type="submission" date="2023-11" db="EMBL/GenBank/DDBJ databases">
        <authorList>
            <person name="De Vega J J."/>
            <person name="De Vega J J."/>
        </authorList>
    </citation>
    <scope>NUCLEOTIDE SEQUENCE</scope>
</reference>
<protein>
    <recommendedName>
        <fullName evidence="3 8">U3 small nucleolar RNA-associated protein 10</fullName>
    </recommendedName>
</protein>
<dbReference type="PANTHER" id="PTHR13457:SF1">
    <property type="entry name" value="HEAT REPEAT-CONTAINING PROTEIN 1"/>
    <property type="match status" value="1"/>
</dbReference>
<organism evidence="10 11">
    <name type="scientific">Mycena citricolor</name>
    <dbReference type="NCBI Taxonomy" id="2018698"/>
    <lineage>
        <taxon>Eukaryota</taxon>
        <taxon>Fungi</taxon>
        <taxon>Dikarya</taxon>
        <taxon>Basidiomycota</taxon>
        <taxon>Agaricomycotina</taxon>
        <taxon>Agaricomycetes</taxon>
        <taxon>Agaricomycetidae</taxon>
        <taxon>Agaricales</taxon>
        <taxon>Marasmiineae</taxon>
        <taxon>Mycenaceae</taxon>
        <taxon>Mycena</taxon>
    </lineage>
</organism>
<dbReference type="InterPro" id="IPR012954">
    <property type="entry name" value="BP28_C_dom"/>
</dbReference>
<dbReference type="SUPFAM" id="SSF48371">
    <property type="entry name" value="ARM repeat"/>
    <property type="match status" value="1"/>
</dbReference>
<dbReference type="SMART" id="SM01036">
    <property type="entry name" value="BP28CT"/>
    <property type="match status" value="1"/>
</dbReference>
<dbReference type="EMBL" id="CAVNYO010000068">
    <property type="protein sequence ID" value="CAK5264716.1"/>
    <property type="molecule type" value="Genomic_DNA"/>
</dbReference>
<keyword evidence="11" id="KW-1185">Reference proteome</keyword>
<dbReference type="GO" id="GO:0032040">
    <property type="term" value="C:small-subunit processome"/>
    <property type="evidence" value="ECO:0007669"/>
    <property type="project" value="TreeGrafter"/>
</dbReference>
<dbReference type="GO" id="GO:0034455">
    <property type="term" value="C:t-UTP complex"/>
    <property type="evidence" value="ECO:0007669"/>
    <property type="project" value="TreeGrafter"/>
</dbReference>
<proteinExistence type="inferred from homology"/>
<comment type="subcellular location">
    <subcellularLocation>
        <location evidence="1 8">Nucleus</location>
        <location evidence="1 8">Nucleolus</location>
    </subcellularLocation>
</comment>
<comment type="caution">
    <text evidence="10">The sequence shown here is derived from an EMBL/GenBank/DDBJ whole genome shotgun (WGS) entry which is preliminary data.</text>
</comment>
<dbReference type="Gene3D" id="1.25.10.10">
    <property type="entry name" value="Leucine-rich Repeat Variant"/>
    <property type="match status" value="1"/>
</dbReference>
<dbReference type="Pfam" id="PF08146">
    <property type="entry name" value="BP28CT"/>
    <property type="match status" value="1"/>
</dbReference>
<dbReference type="InterPro" id="IPR022125">
    <property type="entry name" value="U3snoRNP10_N"/>
</dbReference>
<feature type="domain" description="BP28 C-terminal" evidence="9">
    <location>
        <begin position="1722"/>
        <end position="1848"/>
    </location>
</feature>
<keyword evidence="7 8" id="KW-0687">Ribonucleoprotein</keyword>
<evidence type="ECO:0000256" key="5">
    <source>
        <dbReference type="ARBA" id="ARBA00022552"/>
    </source>
</evidence>
<comment type="similarity">
    <text evidence="2 8">Belongs to the HEATR1/UTP10 family.</text>
</comment>
<dbReference type="GO" id="GO:0045943">
    <property type="term" value="P:positive regulation of transcription by RNA polymerase I"/>
    <property type="evidence" value="ECO:0007669"/>
    <property type="project" value="TreeGrafter"/>
</dbReference>
<dbReference type="Pfam" id="PF12397">
    <property type="entry name" value="U3snoRNP10"/>
    <property type="match status" value="1"/>
</dbReference>
<feature type="non-terminal residue" evidence="10">
    <location>
        <position position="1"/>
    </location>
</feature>